<evidence type="ECO:0000259" key="5">
    <source>
        <dbReference type="PROSITE" id="PS01031"/>
    </source>
</evidence>
<keyword evidence="7" id="KW-1185">Reference proteome</keyword>
<sequence length="172" mass="19455">MSLLSLVLDDYPTISQDHHHIPSMLYSSPETQLVRHLAHILNQHPSKLEKDTSIVVDKDHFQAKIDVQQFKPDEITVKLNNDNTVTVEGKHEEKQDEHGFISRHFVRKYVLPEDCDVKKLQSSLSTDGVLSISAPKKPAVKQPDYKEIPIIRTGPIKKSVTPSSGQQEDKST</sequence>
<evidence type="ECO:0000256" key="4">
    <source>
        <dbReference type="SAM" id="MobiDB-lite"/>
    </source>
</evidence>
<keyword evidence="1" id="KW-0346">Stress response</keyword>
<name>A0ABD1EU15_HYPHA</name>
<evidence type="ECO:0000313" key="7">
    <source>
        <dbReference type="Proteomes" id="UP001566132"/>
    </source>
</evidence>
<evidence type="ECO:0000256" key="1">
    <source>
        <dbReference type="ARBA" id="ARBA00023016"/>
    </source>
</evidence>
<gene>
    <name evidence="6" type="ORF">ABEB36_007458</name>
</gene>
<dbReference type="InterPro" id="IPR001436">
    <property type="entry name" value="Alpha-crystallin/sHSP_animal"/>
</dbReference>
<reference evidence="6 7" key="1">
    <citation type="submission" date="2024-05" db="EMBL/GenBank/DDBJ databases">
        <title>Genetic variation in Jamaican populations of the coffee berry borer (Hypothenemus hampei).</title>
        <authorList>
            <person name="Errbii M."/>
            <person name="Myrie A."/>
        </authorList>
    </citation>
    <scope>NUCLEOTIDE SEQUENCE [LARGE SCALE GENOMIC DNA]</scope>
    <source>
        <strain evidence="6">JA-Hopewell-2020-01-JO</strain>
        <tissue evidence="6">Whole body</tissue>
    </source>
</reference>
<protein>
    <recommendedName>
        <fullName evidence="5">SHSP domain-containing protein</fullName>
    </recommendedName>
</protein>
<dbReference type="Pfam" id="PF00011">
    <property type="entry name" value="HSP20"/>
    <property type="match status" value="1"/>
</dbReference>
<dbReference type="PROSITE" id="PS01031">
    <property type="entry name" value="SHSP"/>
    <property type="match status" value="1"/>
</dbReference>
<dbReference type="Gene3D" id="2.60.40.790">
    <property type="match status" value="1"/>
</dbReference>
<evidence type="ECO:0000313" key="6">
    <source>
        <dbReference type="EMBL" id="KAL1502292.1"/>
    </source>
</evidence>
<dbReference type="GO" id="GO:0009408">
    <property type="term" value="P:response to heat"/>
    <property type="evidence" value="ECO:0007669"/>
    <property type="project" value="UniProtKB-ARBA"/>
</dbReference>
<dbReference type="AlphaFoldDB" id="A0ABD1EU15"/>
<dbReference type="SUPFAM" id="SSF49764">
    <property type="entry name" value="HSP20-like chaperones"/>
    <property type="match status" value="1"/>
</dbReference>
<dbReference type="CDD" id="cd06526">
    <property type="entry name" value="metazoan_ACD"/>
    <property type="match status" value="1"/>
</dbReference>
<dbReference type="InterPro" id="IPR002068">
    <property type="entry name" value="A-crystallin/Hsp20_dom"/>
</dbReference>
<organism evidence="6 7">
    <name type="scientific">Hypothenemus hampei</name>
    <name type="common">Coffee berry borer</name>
    <dbReference type="NCBI Taxonomy" id="57062"/>
    <lineage>
        <taxon>Eukaryota</taxon>
        <taxon>Metazoa</taxon>
        <taxon>Ecdysozoa</taxon>
        <taxon>Arthropoda</taxon>
        <taxon>Hexapoda</taxon>
        <taxon>Insecta</taxon>
        <taxon>Pterygota</taxon>
        <taxon>Neoptera</taxon>
        <taxon>Endopterygota</taxon>
        <taxon>Coleoptera</taxon>
        <taxon>Polyphaga</taxon>
        <taxon>Cucujiformia</taxon>
        <taxon>Curculionidae</taxon>
        <taxon>Scolytinae</taxon>
        <taxon>Hypothenemus</taxon>
    </lineage>
</organism>
<feature type="domain" description="SHSP" evidence="5">
    <location>
        <begin position="43"/>
        <end position="153"/>
    </location>
</feature>
<dbReference type="PANTHER" id="PTHR45640:SF13">
    <property type="entry name" value="HEAT SHOCK PROTEIN 22-RELATED"/>
    <property type="match status" value="1"/>
</dbReference>
<accession>A0ABD1EU15</accession>
<proteinExistence type="inferred from homology"/>
<dbReference type="InterPro" id="IPR008978">
    <property type="entry name" value="HSP20-like_chaperone"/>
</dbReference>
<dbReference type="PANTHER" id="PTHR45640">
    <property type="entry name" value="HEAT SHOCK PROTEIN HSP-12.2-RELATED"/>
    <property type="match status" value="1"/>
</dbReference>
<evidence type="ECO:0000256" key="3">
    <source>
        <dbReference type="RuleBase" id="RU003616"/>
    </source>
</evidence>
<comment type="caution">
    <text evidence="6">The sequence shown here is derived from an EMBL/GenBank/DDBJ whole genome shotgun (WGS) entry which is preliminary data.</text>
</comment>
<comment type="similarity">
    <text evidence="2 3">Belongs to the small heat shock protein (HSP20) family.</text>
</comment>
<feature type="region of interest" description="Disordered" evidence="4">
    <location>
        <begin position="133"/>
        <end position="172"/>
    </location>
</feature>
<dbReference type="PRINTS" id="PR00299">
    <property type="entry name" value="ACRYSTALLIN"/>
</dbReference>
<dbReference type="Proteomes" id="UP001566132">
    <property type="component" value="Unassembled WGS sequence"/>
</dbReference>
<evidence type="ECO:0000256" key="2">
    <source>
        <dbReference type="PROSITE-ProRule" id="PRU00285"/>
    </source>
</evidence>
<dbReference type="EMBL" id="JBDJPC010000005">
    <property type="protein sequence ID" value="KAL1502292.1"/>
    <property type="molecule type" value="Genomic_DNA"/>
</dbReference>